<dbReference type="RefSeq" id="WP_345158419.1">
    <property type="nucleotide sequence ID" value="NZ_BAABDT010000003.1"/>
</dbReference>
<dbReference type="Proteomes" id="UP001501367">
    <property type="component" value="Unassembled WGS sequence"/>
</dbReference>
<sequence>MQRVDQEMEDLITSVGAETFIKYYKIYQAHKDLKDNSSIRIAFKENGEKWSPSTINTKASGGKRIFVKGYEQDVLHRIINNSIKLNEDIINQAKDYLILCIEDEVIKSLPIDIETEKIRLIKLRIQQSLFRKMVVKHWEKCAITKCENQSILIASHIKPWKDSDNLEKLDPFNGILLSPIYDKLFDKYLISFDDNGNILISDELTNNDLVALNVKKTDKLNFHKLEKRHLDYLIHHRNIFFSKNEI</sequence>
<proteinExistence type="predicted"/>
<reference evidence="3" key="1">
    <citation type="journal article" date="2019" name="Int. J. Syst. Evol. Microbiol.">
        <title>The Global Catalogue of Microorganisms (GCM) 10K type strain sequencing project: providing services to taxonomists for standard genome sequencing and annotation.</title>
        <authorList>
            <consortium name="The Broad Institute Genomics Platform"/>
            <consortium name="The Broad Institute Genome Sequencing Center for Infectious Disease"/>
            <person name="Wu L."/>
            <person name="Ma J."/>
        </authorList>
    </citation>
    <scope>NUCLEOTIDE SEQUENCE [LARGE SCALE GENOMIC DNA]</scope>
    <source>
        <strain evidence="3">JCM 17336</strain>
    </source>
</reference>
<gene>
    <name evidence="2" type="ORF">GCM10022422_20740</name>
</gene>
<dbReference type="InterPro" id="IPR003615">
    <property type="entry name" value="HNH_nuc"/>
</dbReference>
<dbReference type="EMBL" id="BAABDT010000003">
    <property type="protein sequence ID" value="GAA3737314.1"/>
    <property type="molecule type" value="Genomic_DNA"/>
</dbReference>
<accession>A0ABP7FDY6</accession>
<evidence type="ECO:0000313" key="2">
    <source>
        <dbReference type="EMBL" id="GAA3737314.1"/>
    </source>
</evidence>
<organism evidence="2 3">
    <name type="scientific">Flavobacterium ginsengisoli</name>
    <dbReference type="NCBI Taxonomy" id="871694"/>
    <lineage>
        <taxon>Bacteria</taxon>
        <taxon>Pseudomonadati</taxon>
        <taxon>Bacteroidota</taxon>
        <taxon>Flavobacteriia</taxon>
        <taxon>Flavobacteriales</taxon>
        <taxon>Flavobacteriaceae</taxon>
        <taxon>Flavobacterium</taxon>
    </lineage>
</organism>
<evidence type="ECO:0000259" key="1">
    <source>
        <dbReference type="Pfam" id="PF13391"/>
    </source>
</evidence>
<evidence type="ECO:0000313" key="3">
    <source>
        <dbReference type="Proteomes" id="UP001501367"/>
    </source>
</evidence>
<dbReference type="Pfam" id="PF13391">
    <property type="entry name" value="HNH_2"/>
    <property type="match status" value="1"/>
</dbReference>
<feature type="domain" description="HNH nuclease" evidence="1">
    <location>
        <begin position="141"/>
        <end position="193"/>
    </location>
</feature>
<keyword evidence="3" id="KW-1185">Reference proteome</keyword>
<protein>
    <recommendedName>
        <fullName evidence="1">HNH nuclease domain-containing protein</fullName>
    </recommendedName>
</protein>
<name>A0ABP7FDY6_9FLAO</name>
<comment type="caution">
    <text evidence="2">The sequence shown here is derived from an EMBL/GenBank/DDBJ whole genome shotgun (WGS) entry which is preliminary data.</text>
</comment>